<dbReference type="AlphaFoldDB" id="A0AAP0Q791"/>
<comment type="caution">
    <text evidence="1">The sequence shown here is derived from an EMBL/GenBank/DDBJ whole genome shotgun (WGS) entry which is preliminary data.</text>
</comment>
<protein>
    <submittedName>
        <fullName evidence="1">Uncharacterized protein</fullName>
    </submittedName>
</protein>
<sequence>MLHKRYIVFMFKKILKWSVSCFQSAATEHHLGKKCNHLVLELRLVSSNRFIFFLQLPYELVCTLKLTCVLLQLLFHSCNSFNTLIKYTLQ</sequence>
<dbReference type="Proteomes" id="UP001420932">
    <property type="component" value="Unassembled WGS sequence"/>
</dbReference>
<reference evidence="1 2" key="1">
    <citation type="submission" date="2024-01" db="EMBL/GenBank/DDBJ databases">
        <title>Genome assemblies of Stephania.</title>
        <authorList>
            <person name="Yang L."/>
        </authorList>
    </citation>
    <scope>NUCLEOTIDE SEQUENCE [LARGE SCALE GENOMIC DNA]</scope>
    <source>
        <strain evidence="1">YNDBR</strain>
        <tissue evidence="1">Leaf</tissue>
    </source>
</reference>
<gene>
    <name evidence="1" type="ORF">Syun_001588</name>
</gene>
<evidence type="ECO:0000313" key="1">
    <source>
        <dbReference type="EMBL" id="KAK9169448.1"/>
    </source>
</evidence>
<dbReference type="EMBL" id="JBBNAF010000001">
    <property type="protein sequence ID" value="KAK9169448.1"/>
    <property type="molecule type" value="Genomic_DNA"/>
</dbReference>
<keyword evidence="2" id="KW-1185">Reference proteome</keyword>
<name>A0AAP0Q791_9MAGN</name>
<proteinExistence type="predicted"/>
<organism evidence="1 2">
    <name type="scientific">Stephania yunnanensis</name>
    <dbReference type="NCBI Taxonomy" id="152371"/>
    <lineage>
        <taxon>Eukaryota</taxon>
        <taxon>Viridiplantae</taxon>
        <taxon>Streptophyta</taxon>
        <taxon>Embryophyta</taxon>
        <taxon>Tracheophyta</taxon>
        <taxon>Spermatophyta</taxon>
        <taxon>Magnoliopsida</taxon>
        <taxon>Ranunculales</taxon>
        <taxon>Menispermaceae</taxon>
        <taxon>Menispermoideae</taxon>
        <taxon>Cissampelideae</taxon>
        <taxon>Stephania</taxon>
    </lineage>
</organism>
<evidence type="ECO:0000313" key="2">
    <source>
        <dbReference type="Proteomes" id="UP001420932"/>
    </source>
</evidence>
<accession>A0AAP0Q791</accession>